<accession>A0A7S2D7Z9</accession>
<organism evidence="1">
    <name type="scientific">Florenciella parvula</name>
    <dbReference type="NCBI Taxonomy" id="236787"/>
    <lineage>
        <taxon>Eukaryota</taxon>
        <taxon>Sar</taxon>
        <taxon>Stramenopiles</taxon>
        <taxon>Ochrophyta</taxon>
        <taxon>Dictyochophyceae</taxon>
        <taxon>Florenciellales</taxon>
        <taxon>Florenciella</taxon>
    </lineage>
</organism>
<sequence>MAMPAEFRRRRCLRCPVATALPAAAVSLAEGALGRRHRRTRGGRVATLATAAMGLLARPAGSYEVYVDEYANPGKLPGHKGDQRGLPNLPFTVDTNRQSDGISTVSPLTMTSPSLPYYTESAFFDEFGVTSVENRRTHFHLTQLSQEEQGIAERGAGDAARENAAYKRVMRGNLEYFPNATFGVHADTRWNPSAFAIQAEETYQVEVRGAQDWIDGLIRTDADGYDAHYDAVSRCHVAAGRCRSYLKQPLRLKEGRWFQLICGVGNYVWKLQEAAAEADRFLRLMEDEFSDSVFAVGGNHTFRATHTGELVCFANDANGLYFNNAGALNVTVTRLSWPPLALNSNGTYDLKYVSPTCTRGGEGGSLCI</sequence>
<name>A0A7S2D7Z9_9STRA</name>
<protein>
    <submittedName>
        <fullName evidence="1">Uncharacterized protein</fullName>
    </submittedName>
</protein>
<dbReference type="EMBL" id="HBGT01030227">
    <property type="protein sequence ID" value="CAD9445117.1"/>
    <property type="molecule type" value="Transcribed_RNA"/>
</dbReference>
<dbReference type="AlphaFoldDB" id="A0A7S2D7Z9"/>
<proteinExistence type="predicted"/>
<reference evidence="1" key="1">
    <citation type="submission" date="2021-01" db="EMBL/GenBank/DDBJ databases">
        <authorList>
            <person name="Corre E."/>
            <person name="Pelletier E."/>
            <person name="Niang G."/>
            <person name="Scheremetjew M."/>
            <person name="Finn R."/>
            <person name="Kale V."/>
            <person name="Holt S."/>
            <person name="Cochrane G."/>
            <person name="Meng A."/>
            <person name="Brown T."/>
            <person name="Cohen L."/>
        </authorList>
    </citation>
    <scope>NUCLEOTIDE SEQUENCE</scope>
    <source>
        <strain evidence="1">RCC1693</strain>
    </source>
</reference>
<evidence type="ECO:0000313" key="1">
    <source>
        <dbReference type="EMBL" id="CAD9445117.1"/>
    </source>
</evidence>
<dbReference type="Gene3D" id="2.60.120.430">
    <property type="entry name" value="Galactose-binding lectin"/>
    <property type="match status" value="1"/>
</dbReference>
<gene>
    <name evidence="1" type="ORF">FPAR1323_LOCUS15803</name>
</gene>